<comment type="caution">
    <text evidence="2">The sequence shown here is derived from an EMBL/GenBank/DDBJ whole genome shotgun (WGS) entry which is preliminary data.</text>
</comment>
<keyword evidence="3" id="KW-1185">Reference proteome</keyword>
<name>A0ABV2BP68_9GAMM</name>
<protein>
    <recommendedName>
        <fullName evidence="4">Organic solvent tolerance-like N-terminal domain-containing protein</fullName>
    </recommendedName>
</protein>
<proteinExistence type="predicted"/>
<dbReference type="EMBL" id="JBEVCJ010000001">
    <property type="protein sequence ID" value="MET1253740.1"/>
    <property type="molecule type" value="Genomic_DNA"/>
</dbReference>
<organism evidence="2 3">
    <name type="scientific">Aliikangiella maris</name>
    <dbReference type="NCBI Taxonomy" id="3162458"/>
    <lineage>
        <taxon>Bacteria</taxon>
        <taxon>Pseudomonadati</taxon>
        <taxon>Pseudomonadota</taxon>
        <taxon>Gammaproteobacteria</taxon>
        <taxon>Oceanospirillales</taxon>
        <taxon>Pleioneaceae</taxon>
        <taxon>Aliikangiella</taxon>
    </lineage>
</organism>
<gene>
    <name evidence="2" type="ORF">ABVT43_01250</name>
</gene>
<evidence type="ECO:0000313" key="3">
    <source>
        <dbReference type="Proteomes" id="UP001548189"/>
    </source>
</evidence>
<dbReference type="Proteomes" id="UP001548189">
    <property type="component" value="Unassembled WGS sequence"/>
</dbReference>
<keyword evidence="1" id="KW-0732">Signal</keyword>
<dbReference type="RefSeq" id="WP_353873282.1">
    <property type="nucleotide sequence ID" value="NZ_JBEVCJ010000001.1"/>
</dbReference>
<evidence type="ECO:0008006" key="4">
    <source>
        <dbReference type="Google" id="ProtNLM"/>
    </source>
</evidence>
<feature type="signal peptide" evidence="1">
    <location>
        <begin position="1"/>
        <end position="33"/>
    </location>
</feature>
<evidence type="ECO:0000313" key="2">
    <source>
        <dbReference type="EMBL" id="MET1253740.1"/>
    </source>
</evidence>
<evidence type="ECO:0000256" key="1">
    <source>
        <dbReference type="SAM" id="SignalP"/>
    </source>
</evidence>
<reference evidence="2 3" key="1">
    <citation type="submission" date="2024-06" db="EMBL/GenBank/DDBJ databases">
        <authorList>
            <person name="Li F."/>
        </authorList>
    </citation>
    <scope>NUCLEOTIDE SEQUENCE [LARGE SCALE GENOMIC DNA]</scope>
    <source>
        <strain evidence="2 3">GXAS 311</strain>
    </source>
</reference>
<sequence>MMINLMVNSKQKGLKSCLMIGLAMLFQAFSLLAAQIDNESTIMLPSCDIVVTADEIYTHENGITYSGNVKVLIGFAHLKIDKVTLIKKENGQCALVPEFSFNLDHSMISANLYS</sequence>
<feature type="chain" id="PRO_5046121562" description="Organic solvent tolerance-like N-terminal domain-containing protein" evidence="1">
    <location>
        <begin position="34"/>
        <end position="114"/>
    </location>
</feature>
<accession>A0ABV2BP68</accession>